<protein>
    <recommendedName>
        <fullName evidence="3">N-succinylarginine dihydrolase</fullName>
        <ecNumber evidence="3">3.5.3.23</ecNumber>
    </recommendedName>
</protein>
<keyword evidence="5" id="KW-1185">Reference proteome</keyword>
<dbReference type="OrthoDB" id="248552at2"/>
<dbReference type="RefSeq" id="WP_140851605.1">
    <property type="nucleotide sequence ID" value="NZ_RCZC01000006.1"/>
</dbReference>
<dbReference type="GO" id="GO:0019545">
    <property type="term" value="P:L-arginine catabolic process to succinate"/>
    <property type="evidence" value="ECO:0007669"/>
    <property type="project" value="UniProtKB-UniRule"/>
</dbReference>
<comment type="pathway">
    <text evidence="3">Amino-acid degradation; L-arginine degradation via AST pathway; L-glutamate and succinate from L-arginine: step 2/5.</text>
</comment>
<feature type="active site" evidence="3">
    <location>
        <position position="170"/>
    </location>
</feature>
<feature type="binding site" evidence="3">
    <location>
        <begin position="135"/>
        <end position="136"/>
    </location>
    <ligand>
        <name>substrate</name>
    </ligand>
</feature>
<dbReference type="SUPFAM" id="SSF55909">
    <property type="entry name" value="Pentein"/>
    <property type="match status" value="1"/>
</dbReference>
<name>A0A502FJZ3_9SPHN</name>
<feature type="binding site" evidence="3">
    <location>
        <position position="108"/>
    </location>
    <ligand>
        <name>substrate</name>
    </ligand>
</feature>
<dbReference type="UniPathway" id="UPA00185">
    <property type="reaction ID" value="UER00280"/>
</dbReference>
<dbReference type="NCBIfam" id="NF009789">
    <property type="entry name" value="PRK13281.1"/>
    <property type="match status" value="1"/>
</dbReference>
<feature type="active site" description="Nucleophile" evidence="3">
    <location>
        <position position="356"/>
    </location>
</feature>
<comment type="catalytic activity">
    <reaction evidence="3">
        <text>N(2)-succinyl-L-arginine + 2 H2O + 2 H(+) = N(2)-succinyl-L-ornithine + 2 NH4(+) + CO2</text>
        <dbReference type="Rhea" id="RHEA:19533"/>
        <dbReference type="ChEBI" id="CHEBI:15377"/>
        <dbReference type="ChEBI" id="CHEBI:15378"/>
        <dbReference type="ChEBI" id="CHEBI:16526"/>
        <dbReference type="ChEBI" id="CHEBI:28938"/>
        <dbReference type="ChEBI" id="CHEBI:58241"/>
        <dbReference type="ChEBI" id="CHEBI:58514"/>
        <dbReference type="EC" id="3.5.3.23"/>
    </reaction>
</comment>
<comment type="similarity">
    <text evidence="3">Belongs to the succinylarginine dihydrolase family.</text>
</comment>
<gene>
    <name evidence="3" type="primary">astB</name>
    <name evidence="4" type="ORF">EAH76_17670</name>
</gene>
<keyword evidence="1 3" id="KW-0056">Arginine metabolism</keyword>
<dbReference type="InterPro" id="IPR037031">
    <property type="entry name" value="AstB_sf"/>
</dbReference>
<evidence type="ECO:0000313" key="4">
    <source>
        <dbReference type="EMBL" id="TPG49714.1"/>
    </source>
</evidence>
<dbReference type="PANTHER" id="PTHR30420:SF2">
    <property type="entry name" value="N-SUCCINYLARGININE DIHYDROLASE"/>
    <property type="match status" value="1"/>
</dbReference>
<dbReference type="Gene3D" id="3.75.10.20">
    <property type="entry name" value="Succinylarginine dihydrolase"/>
    <property type="match status" value="1"/>
</dbReference>
<evidence type="ECO:0000313" key="5">
    <source>
        <dbReference type="Proteomes" id="UP000319931"/>
    </source>
</evidence>
<dbReference type="GO" id="GO:0019544">
    <property type="term" value="P:L-arginine catabolic process to L-glutamate"/>
    <property type="evidence" value="ECO:0007669"/>
    <property type="project" value="UniProtKB-UniRule"/>
</dbReference>
<dbReference type="GO" id="GO:0009015">
    <property type="term" value="F:N-succinylarginine dihydrolase activity"/>
    <property type="evidence" value="ECO:0007669"/>
    <property type="project" value="UniProtKB-UniRule"/>
</dbReference>
<comment type="subunit">
    <text evidence="3">Homodimer.</text>
</comment>
<accession>A0A502FJZ3</accession>
<dbReference type="HAMAP" id="MF_01172">
    <property type="entry name" value="AstB"/>
    <property type="match status" value="1"/>
</dbReference>
<feature type="binding site" evidence="3">
    <location>
        <position position="203"/>
    </location>
    <ligand>
        <name>substrate</name>
    </ligand>
</feature>
<feature type="binding site" evidence="3">
    <location>
        <position position="241"/>
    </location>
    <ligand>
        <name>substrate</name>
    </ligand>
</feature>
<dbReference type="PANTHER" id="PTHR30420">
    <property type="entry name" value="N-SUCCINYLARGININE DIHYDROLASE"/>
    <property type="match status" value="1"/>
</dbReference>
<feature type="active site" evidence="3">
    <location>
        <position position="239"/>
    </location>
</feature>
<comment type="caution">
    <text evidence="4">The sequence shown here is derived from an EMBL/GenBank/DDBJ whole genome shotgun (WGS) entry which is preliminary data.</text>
</comment>
<reference evidence="4 5" key="1">
    <citation type="journal article" date="2019" name="Environ. Microbiol.">
        <title>Species interactions and distinct microbial communities in high Arctic permafrost affected cryosols are associated with the CH4 and CO2 gas fluxes.</title>
        <authorList>
            <person name="Altshuler I."/>
            <person name="Hamel J."/>
            <person name="Turney S."/>
            <person name="Magnuson E."/>
            <person name="Levesque R."/>
            <person name="Greer C."/>
            <person name="Whyte L.G."/>
        </authorList>
    </citation>
    <scope>NUCLEOTIDE SEQUENCE [LARGE SCALE GENOMIC DNA]</scope>
    <source>
        <strain evidence="4 5">E6.1</strain>
    </source>
</reference>
<comment type="function">
    <text evidence="3">Catalyzes the hydrolysis of N(2)-succinylarginine into N(2)-succinylornithine, ammonia and CO(2).</text>
</comment>
<organism evidence="4 5">
    <name type="scientific">Sphingomonas glacialis</name>
    <dbReference type="NCBI Taxonomy" id="658225"/>
    <lineage>
        <taxon>Bacteria</taxon>
        <taxon>Pseudomonadati</taxon>
        <taxon>Pseudomonadota</taxon>
        <taxon>Alphaproteobacteria</taxon>
        <taxon>Sphingomonadales</taxon>
        <taxon>Sphingomonadaceae</taxon>
        <taxon>Sphingomonas</taxon>
    </lineage>
</organism>
<proteinExistence type="inferred from homology"/>
<dbReference type="EC" id="3.5.3.23" evidence="3"/>
<evidence type="ECO:0000256" key="1">
    <source>
        <dbReference type="ARBA" id="ARBA00022503"/>
    </source>
</evidence>
<dbReference type="Proteomes" id="UP000319931">
    <property type="component" value="Unassembled WGS sequence"/>
</dbReference>
<feature type="binding site" evidence="3">
    <location>
        <position position="350"/>
    </location>
    <ligand>
        <name>substrate</name>
    </ligand>
</feature>
<dbReference type="EMBL" id="RCZC01000006">
    <property type="protein sequence ID" value="TPG49714.1"/>
    <property type="molecule type" value="Genomic_DNA"/>
</dbReference>
<feature type="binding site" evidence="3">
    <location>
        <begin position="17"/>
        <end position="26"/>
    </location>
    <ligand>
        <name>substrate</name>
    </ligand>
</feature>
<evidence type="ECO:0000256" key="3">
    <source>
        <dbReference type="HAMAP-Rule" id="MF_01172"/>
    </source>
</evidence>
<dbReference type="InterPro" id="IPR007079">
    <property type="entry name" value="SuccinylArg_d-Hdrlase_AstB"/>
</dbReference>
<dbReference type="AlphaFoldDB" id="A0A502FJZ3"/>
<keyword evidence="2 3" id="KW-0378">Hydrolase</keyword>
<dbReference type="Pfam" id="PF04996">
    <property type="entry name" value="AstB"/>
    <property type="match status" value="1"/>
</dbReference>
<evidence type="ECO:0000256" key="2">
    <source>
        <dbReference type="ARBA" id="ARBA00022801"/>
    </source>
</evidence>
<sequence>MREINFDGLVGPSHNYAGLSFGNIASASNAGAVSAPRAAALQGIDKMRHMLALGLPQGLLLPHDRPDATWLRQLGFAGDDDAVLAAAWREDPGLLRNVAAASAMWTANAATVSPAPDTSDGRCHLSVANLSTMLHRSLEAPQTARQLRLAFGDTRHFAVHDALPAALGDEGAANFMRLATHHGARGVELFVYGVRRDTGFPARQNRAASAAVARRHGLDPADTLLVEQSQAAIDAGAFHNDVVAVANETVLFTHEQAFEDPAAVYGFIRARLPEAVILEVPASSVSLEAAIRSYLFNSQLVTLPDGTMALIVPGECRELPAVWDWLQRLVAGNGPVRRIDVLDLRESMRNGGGPACLRLRVAVDDAAYAAIDPRFLLDPARCDRIAALVERDWPEHIAPDDLGDPDLWRRCRTARAALLETLGFGPGEL</sequence>